<gene>
    <name evidence="2" type="ORF">EOD43_04955</name>
</gene>
<dbReference type="InterPro" id="IPR036388">
    <property type="entry name" value="WH-like_DNA-bd_sf"/>
</dbReference>
<comment type="caution">
    <text evidence="2">The sequence shown here is derived from an EMBL/GenBank/DDBJ whole genome shotgun (WGS) entry which is preliminary data.</text>
</comment>
<dbReference type="SUPFAM" id="SSF46894">
    <property type="entry name" value="C-terminal effector domain of the bipartite response regulators"/>
    <property type="match status" value="1"/>
</dbReference>
<dbReference type="Pfam" id="PF00196">
    <property type="entry name" value="GerE"/>
    <property type="match status" value="1"/>
</dbReference>
<evidence type="ECO:0000313" key="3">
    <source>
        <dbReference type="Proteomes" id="UP000282971"/>
    </source>
</evidence>
<organism evidence="2 3">
    <name type="scientific">Sphingomonas crocodyli</name>
    <dbReference type="NCBI Taxonomy" id="1979270"/>
    <lineage>
        <taxon>Bacteria</taxon>
        <taxon>Pseudomonadati</taxon>
        <taxon>Pseudomonadota</taxon>
        <taxon>Alphaproteobacteria</taxon>
        <taxon>Sphingomonadales</taxon>
        <taxon>Sphingomonadaceae</taxon>
        <taxon>Sphingomonas</taxon>
    </lineage>
</organism>
<dbReference type="GO" id="GO:0006355">
    <property type="term" value="P:regulation of DNA-templated transcription"/>
    <property type="evidence" value="ECO:0007669"/>
    <property type="project" value="InterPro"/>
</dbReference>
<protein>
    <submittedName>
        <fullName evidence="2">Helix-turn-helix transcriptional regulator</fullName>
    </submittedName>
</protein>
<proteinExistence type="predicted"/>
<evidence type="ECO:0000259" key="1">
    <source>
        <dbReference type="PROSITE" id="PS50043"/>
    </source>
</evidence>
<dbReference type="CDD" id="cd06170">
    <property type="entry name" value="LuxR_C_like"/>
    <property type="match status" value="1"/>
</dbReference>
<dbReference type="Gene3D" id="1.10.10.10">
    <property type="entry name" value="Winged helix-like DNA-binding domain superfamily/Winged helix DNA-binding domain"/>
    <property type="match status" value="1"/>
</dbReference>
<accession>A0A437M689</accession>
<dbReference type="InterPro" id="IPR016032">
    <property type="entry name" value="Sig_transdc_resp-reg_C-effctor"/>
</dbReference>
<dbReference type="InterPro" id="IPR000792">
    <property type="entry name" value="Tscrpt_reg_LuxR_C"/>
</dbReference>
<dbReference type="SMART" id="SM00421">
    <property type="entry name" value="HTH_LUXR"/>
    <property type="match status" value="1"/>
</dbReference>
<sequence>MSAARSWRCMAAAKCPPIWGWRMAKAQSAAPEDLALSDDLVMALYRGPLEPVPWRGFLSTLVDLVGCQNAAITLQLSRKGLAPMVLWGKTPPVRGKEARDLGTAHAEIGHLDPLRNALQRSGDIVLLEEVASREALEESEFYRTIMRPYGIEQAVGMYVTEPGGLECNIGLVHSGSGMRFGEEHKRFMAALRPHFEQALALFSRIYRDESELEVLTDALDRLTIGTFMIDGRGRMVRANGAAQQMIDRGETFRVMDGRLTLGGRSDGARFRETVDKALAARIADPESDFVKAFRCVDDRADGLGILVRAIRRERRAPADLGPAVVIYATDAARGGSFEQLIATLFDLSPSEANLAALLTQGLTLAEAAKETGLTESTVRSYSKKIFAKVGVGRQAELVRLILRSVAMLG</sequence>
<dbReference type="GO" id="GO:0003677">
    <property type="term" value="F:DNA binding"/>
    <property type="evidence" value="ECO:0007669"/>
    <property type="project" value="InterPro"/>
</dbReference>
<evidence type="ECO:0000313" key="2">
    <source>
        <dbReference type="EMBL" id="RVT93240.1"/>
    </source>
</evidence>
<dbReference type="Proteomes" id="UP000282971">
    <property type="component" value="Unassembled WGS sequence"/>
</dbReference>
<dbReference type="PROSITE" id="PS50043">
    <property type="entry name" value="HTH_LUXR_2"/>
    <property type="match status" value="1"/>
</dbReference>
<dbReference type="AlphaFoldDB" id="A0A437M689"/>
<reference evidence="2 3" key="1">
    <citation type="submission" date="2019-01" db="EMBL/GenBank/DDBJ databases">
        <authorList>
            <person name="Chen W.-M."/>
        </authorList>
    </citation>
    <scope>NUCLEOTIDE SEQUENCE [LARGE SCALE GENOMIC DNA]</scope>
    <source>
        <strain evidence="2 3">CCP-7</strain>
    </source>
</reference>
<keyword evidence="3" id="KW-1185">Reference proteome</keyword>
<dbReference type="EMBL" id="SACN01000001">
    <property type="protein sequence ID" value="RVT93240.1"/>
    <property type="molecule type" value="Genomic_DNA"/>
</dbReference>
<name>A0A437M689_9SPHN</name>
<dbReference type="OrthoDB" id="7855389at2"/>
<feature type="domain" description="HTH luxR-type" evidence="1">
    <location>
        <begin position="340"/>
        <end position="405"/>
    </location>
</feature>